<name>A0AAN6ZF18_9PEZI</name>
<feature type="compositionally biased region" description="Polar residues" evidence="1">
    <location>
        <begin position="1"/>
        <end position="17"/>
    </location>
</feature>
<organism evidence="2 3">
    <name type="scientific">Trichocladium antarcticum</name>
    <dbReference type="NCBI Taxonomy" id="1450529"/>
    <lineage>
        <taxon>Eukaryota</taxon>
        <taxon>Fungi</taxon>
        <taxon>Dikarya</taxon>
        <taxon>Ascomycota</taxon>
        <taxon>Pezizomycotina</taxon>
        <taxon>Sordariomycetes</taxon>
        <taxon>Sordariomycetidae</taxon>
        <taxon>Sordariales</taxon>
        <taxon>Chaetomiaceae</taxon>
        <taxon>Trichocladium</taxon>
    </lineage>
</organism>
<reference evidence="2" key="1">
    <citation type="journal article" date="2023" name="Mol. Phylogenet. Evol.">
        <title>Genome-scale phylogeny and comparative genomics of the fungal order Sordariales.</title>
        <authorList>
            <person name="Hensen N."/>
            <person name="Bonometti L."/>
            <person name="Westerberg I."/>
            <person name="Brannstrom I.O."/>
            <person name="Guillou S."/>
            <person name="Cros-Aarteil S."/>
            <person name="Calhoun S."/>
            <person name="Haridas S."/>
            <person name="Kuo A."/>
            <person name="Mondo S."/>
            <person name="Pangilinan J."/>
            <person name="Riley R."/>
            <person name="LaButti K."/>
            <person name="Andreopoulos B."/>
            <person name="Lipzen A."/>
            <person name="Chen C."/>
            <person name="Yan M."/>
            <person name="Daum C."/>
            <person name="Ng V."/>
            <person name="Clum A."/>
            <person name="Steindorff A."/>
            <person name="Ohm R.A."/>
            <person name="Martin F."/>
            <person name="Silar P."/>
            <person name="Natvig D.O."/>
            <person name="Lalanne C."/>
            <person name="Gautier V."/>
            <person name="Ament-Velasquez S.L."/>
            <person name="Kruys A."/>
            <person name="Hutchinson M.I."/>
            <person name="Powell A.J."/>
            <person name="Barry K."/>
            <person name="Miller A.N."/>
            <person name="Grigoriev I.V."/>
            <person name="Debuchy R."/>
            <person name="Gladieux P."/>
            <person name="Hiltunen Thoren M."/>
            <person name="Johannesson H."/>
        </authorList>
    </citation>
    <scope>NUCLEOTIDE SEQUENCE</scope>
    <source>
        <strain evidence="2">CBS 123565</strain>
    </source>
</reference>
<accession>A0AAN6ZF18</accession>
<dbReference type="Proteomes" id="UP001304895">
    <property type="component" value="Unassembled WGS sequence"/>
</dbReference>
<feature type="region of interest" description="Disordered" evidence="1">
    <location>
        <begin position="1"/>
        <end position="30"/>
    </location>
</feature>
<feature type="region of interest" description="Disordered" evidence="1">
    <location>
        <begin position="43"/>
        <end position="69"/>
    </location>
</feature>
<sequence>MASQSEAPSPDTRTLSSQGKEQMGVGGKGGWLFEGSHAQLHAASRRRWSAHSSSMALRKPASSKLRGTGTLSRGSCAGAACRLHSLQWRLPSADAPVATPNGTFPPHAHLQTWGGMVFVLQGDPVKNLILGRDGPEKARVRSCATGWWPDLEGVSYIRAGYLSNDTRKPGACPDQMHEPSAAR</sequence>
<evidence type="ECO:0000313" key="2">
    <source>
        <dbReference type="EMBL" id="KAK4135321.1"/>
    </source>
</evidence>
<reference evidence="2" key="2">
    <citation type="submission" date="2023-05" db="EMBL/GenBank/DDBJ databases">
        <authorList>
            <consortium name="Lawrence Berkeley National Laboratory"/>
            <person name="Steindorff A."/>
            <person name="Hensen N."/>
            <person name="Bonometti L."/>
            <person name="Westerberg I."/>
            <person name="Brannstrom I.O."/>
            <person name="Guillou S."/>
            <person name="Cros-Aarteil S."/>
            <person name="Calhoun S."/>
            <person name="Haridas S."/>
            <person name="Kuo A."/>
            <person name="Mondo S."/>
            <person name="Pangilinan J."/>
            <person name="Riley R."/>
            <person name="Labutti K."/>
            <person name="Andreopoulos B."/>
            <person name="Lipzen A."/>
            <person name="Chen C."/>
            <person name="Yanf M."/>
            <person name="Daum C."/>
            <person name="Ng V."/>
            <person name="Clum A."/>
            <person name="Ohm R."/>
            <person name="Martin F."/>
            <person name="Silar P."/>
            <person name="Natvig D."/>
            <person name="Lalanne C."/>
            <person name="Gautier V."/>
            <person name="Ament-Velasquez S.L."/>
            <person name="Kruys A."/>
            <person name="Hutchinson M.I."/>
            <person name="Powell A.J."/>
            <person name="Barry K."/>
            <person name="Miller A.N."/>
            <person name="Grigoriev I.V."/>
            <person name="Debuchy R."/>
            <person name="Gladieux P."/>
            <person name="Thoren M.H."/>
            <person name="Johannesson H."/>
        </authorList>
    </citation>
    <scope>NUCLEOTIDE SEQUENCE</scope>
    <source>
        <strain evidence="2">CBS 123565</strain>
    </source>
</reference>
<dbReference type="EMBL" id="MU853406">
    <property type="protein sequence ID" value="KAK4135321.1"/>
    <property type="molecule type" value="Genomic_DNA"/>
</dbReference>
<protein>
    <submittedName>
        <fullName evidence="2">Uncharacterized protein</fullName>
    </submittedName>
</protein>
<dbReference type="AlphaFoldDB" id="A0AAN6ZF18"/>
<gene>
    <name evidence="2" type="ORF">BT67DRAFT_271578</name>
</gene>
<proteinExistence type="predicted"/>
<comment type="caution">
    <text evidence="2">The sequence shown here is derived from an EMBL/GenBank/DDBJ whole genome shotgun (WGS) entry which is preliminary data.</text>
</comment>
<keyword evidence="3" id="KW-1185">Reference proteome</keyword>
<evidence type="ECO:0000256" key="1">
    <source>
        <dbReference type="SAM" id="MobiDB-lite"/>
    </source>
</evidence>
<evidence type="ECO:0000313" key="3">
    <source>
        <dbReference type="Proteomes" id="UP001304895"/>
    </source>
</evidence>